<name>A0A7H0IDD2_9ACTN</name>
<protein>
    <submittedName>
        <fullName evidence="2">Uncharacterized protein</fullName>
    </submittedName>
</protein>
<accession>A0A7H0IDD2</accession>
<gene>
    <name evidence="2" type="ORF">IAG44_16045</name>
</gene>
<proteinExistence type="predicted"/>
<feature type="region of interest" description="Disordered" evidence="1">
    <location>
        <begin position="1"/>
        <end position="26"/>
    </location>
</feature>
<dbReference type="RefSeq" id="WP_187747786.1">
    <property type="nucleotide sequence ID" value="NZ_CP060828.1"/>
</dbReference>
<feature type="region of interest" description="Disordered" evidence="1">
    <location>
        <begin position="40"/>
        <end position="64"/>
    </location>
</feature>
<dbReference type="Proteomes" id="UP000516052">
    <property type="component" value="Chromosome"/>
</dbReference>
<dbReference type="EMBL" id="CP060828">
    <property type="protein sequence ID" value="QNP70798.1"/>
    <property type="molecule type" value="Genomic_DNA"/>
</dbReference>
<sequence length="64" mass="6920">MRKKNRPGQGVDLEGRAVREFGPTPRKTVWAEITLAPHRNAETDASANDPLTTGSSAAPKVNHL</sequence>
<dbReference type="AlphaFoldDB" id="A0A7H0IDD2"/>
<keyword evidence="3" id="KW-1185">Reference proteome</keyword>
<evidence type="ECO:0000313" key="3">
    <source>
        <dbReference type="Proteomes" id="UP000516052"/>
    </source>
</evidence>
<feature type="compositionally biased region" description="Polar residues" evidence="1">
    <location>
        <begin position="43"/>
        <end position="56"/>
    </location>
</feature>
<dbReference type="KEGG" id="sroi:IAG44_16045"/>
<evidence type="ECO:0000313" key="2">
    <source>
        <dbReference type="EMBL" id="QNP70798.1"/>
    </source>
</evidence>
<organism evidence="2 3">
    <name type="scientific">Streptomyces roseirectus</name>
    <dbReference type="NCBI Taxonomy" id="2768066"/>
    <lineage>
        <taxon>Bacteria</taxon>
        <taxon>Bacillati</taxon>
        <taxon>Actinomycetota</taxon>
        <taxon>Actinomycetes</taxon>
        <taxon>Kitasatosporales</taxon>
        <taxon>Streptomycetaceae</taxon>
        <taxon>Streptomyces</taxon>
    </lineage>
</organism>
<evidence type="ECO:0000256" key="1">
    <source>
        <dbReference type="SAM" id="MobiDB-lite"/>
    </source>
</evidence>
<reference evidence="2 3" key="1">
    <citation type="submission" date="2020-08" db="EMBL/GenBank/DDBJ databases">
        <title>A novel species.</title>
        <authorList>
            <person name="Gao J."/>
        </authorList>
    </citation>
    <scope>NUCLEOTIDE SEQUENCE [LARGE SCALE GENOMIC DNA]</scope>
    <source>
        <strain evidence="2 3">CRXT-G-22</strain>
    </source>
</reference>